<dbReference type="PANTHER" id="PTHR43266:SF2">
    <property type="entry name" value="MAJOR FACILITATOR SUPERFAMILY (MFS) PROFILE DOMAIN-CONTAINING PROTEIN"/>
    <property type="match status" value="1"/>
</dbReference>
<feature type="transmembrane region" description="Helical" evidence="7">
    <location>
        <begin position="172"/>
        <end position="193"/>
    </location>
</feature>
<evidence type="ECO:0000256" key="1">
    <source>
        <dbReference type="ARBA" id="ARBA00004651"/>
    </source>
</evidence>
<dbReference type="GO" id="GO:0005886">
    <property type="term" value="C:plasma membrane"/>
    <property type="evidence" value="ECO:0007669"/>
    <property type="project" value="UniProtKB-SubCell"/>
</dbReference>
<accession>A0A2U2C1Y7</accession>
<protein>
    <submittedName>
        <fullName evidence="9">MFS transporter</fullName>
    </submittedName>
</protein>
<keyword evidence="6 7" id="KW-0472">Membrane</keyword>
<sequence length="395" mass="44346">MKYYFTFLRDNPIIRGLSLVNFIASFGAWFSTVAIYTMVVDFGSSELAIAIVTAMHFLPAILIAPFSGAIIDRVRIKPLMVTLLFVELCMTACFLLISNASDLWLLLIFIFIRMSAASMFFSSEMSLLAKLASGKELQTANEIQSIIWSFTYAVGMAASGFIVNLYGVKTAILIDVIIFILAFIVFLPIKINLEYKKIEEKILELMLDGLRYIKKNKIILHLIFLHASVGLTSYDALITILAKNEYKELIAVPLAIGLSNSVRAVALMIGPLFLNKIINKSNLQYLLAFQGLTIIVWAFAQSDFYLSLIALFFVGFSTAFLWSYTYALLQNHCDKKYIGRVISYNDMFFMFANVLTTLFIGSMAHITTTTVITVCLGIAFILFAFYYTKIKALIS</sequence>
<dbReference type="EMBL" id="QEYI01000002">
    <property type="protein sequence ID" value="PWE22336.1"/>
    <property type="molecule type" value="Genomic_DNA"/>
</dbReference>
<dbReference type="RefSeq" id="WP_109065630.1">
    <property type="nucleotide sequence ID" value="NZ_JAUQUD010000005.1"/>
</dbReference>
<comment type="caution">
    <text evidence="9">The sequence shown here is derived from an EMBL/GenBank/DDBJ whole genome shotgun (WGS) entry which is preliminary data.</text>
</comment>
<dbReference type="InterPro" id="IPR020846">
    <property type="entry name" value="MFS_dom"/>
</dbReference>
<dbReference type="GO" id="GO:0022857">
    <property type="term" value="F:transmembrane transporter activity"/>
    <property type="evidence" value="ECO:0007669"/>
    <property type="project" value="InterPro"/>
</dbReference>
<evidence type="ECO:0000313" key="10">
    <source>
        <dbReference type="Proteomes" id="UP000245014"/>
    </source>
</evidence>
<feature type="transmembrane region" description="Helical" evidence="7">
    <location>
        <begin position="341"/>
        <end position="360"/>
    </location>
</feature>
<feature type="transmembrane region" description="Helical" evidence="7">
    <location>
        <begin position="366"/>
        <end position="387"/>
    </location>
</feature>
<dbReference type="Pfam" id="PF07690">
    <property type="entry name" value="MFS_1"/>
    <property type="match status" value="1"/>
</dbReference>
<dbReference type="InterPro" id="IPR011701">
    <property type="entry name" value="MFS"/>
</dbReference>
<dbReference type="InterPro" id="IPR036259">
    <property type="entry name" value="MFS_trans_sf"/>
</dbReference>
<proteinExistence type="predicted"/>
<dbReference type="AlphaFoldDB" id="A0A2U2C1Y7"/>
<feature type="transmembrane region" description="Helical" evidence="7">
    <location>
        <begin position="254"/>
        <end position="274"/>
    </location>
</feature>
<keyword evidence="5 7" id="KW-1133">Transmembrane helix</keyword>
<evidence type="ECO:0000256" key="5">
    <source>
        <dbReference type="ARBA" id="ARBA00022989"/>
    </source>
</evidence>
<dbReference type="PANTHER" id="PTHR43266">
    <property type="entry name" value="MACROLIDE-EFFLUX PROTEIN"/>
    <property type="match status" value="1"/>
</dbReference>
<evidence type="ECO:0000256" key="7">
    <source>
        <dbReference type="SAM" id="Phobius"/>
    </source>
</evidence>
<dbReference type="STRING" id="28200.GCA_001572935_00328"/>
<evidence type="ECO:0000313" key="9">
    <source>
        <dbReference type="EMBL" id="PWE22336.1"/>
    </source>
</evidence>
<feature type="transmembrane region" description="Helical" evidence="7">
    <location>
        <begin position="143"/>
        <end position="166"/>
    </location>
</feature>
<dbReference type="Gene3D" id="1.20.1250.20">
    <property type="entry name" value="MFS general substrate transporter like domains"/>
    <property type="match status" value="1"/>
</dbReference>
<feature type="transmembrane region" description="Helical" evidence="7">
    <location>
        <begin position="306"/>
        <end position="329"/>
    </location>
</feature>
<feature type="transmembrane region" description="Helical" evidence="7">
    <location>
        <begin position="218"/>
        <end position="242"/>
    </location>
</feature>
<reference evidence="9 10" key="1">
    <citation type="submission" date="2018-05" db="EMBL/GenBank/DDBJ databases">
        <title>Antimicrobial susceptibility testing and genomic analysis of Arcobacter skirrowii strains and one Arcobacter butzleri isolated from German poultry farms.</title>
        <authorList>
            <person name="Haenel I."/>
            <person name="Hotzel H."/>
            <person name="Tomaso H."/>
            <person name="Busch A."/>
        </authorList>
    </citation>
    <scope>NUCLEOTIDE SEQUENCE [LARGE SCALE GENOMIC DNA]</scope>
    <source>
        <strain evidence="10">v</strain>
    </source>
</reference>
<feature type="transmembrane region" description="Helical" evidence="7">
    <location>
        <begin position="283"/>
        <end position="300"/>
    </location>
</feature>
<organism evidence="9 10">
    <name type="scientific">Aliarcobacter skirrowii</name>
    <dbReference type="NCBI Taxonomy" id="28200"/>
    <lineage>
        <taxon>Bacteria</taxon>
        <taxon>Pseudomonadati</taxon>
        <taxon>Campylobacterota</taxon>
        <taxon>Epsilonproteobacteria</taxon>
        <taxon>Campylobacterales</taxon>
        <taxon>Arcobacteraceae</taxon>
        <taxon>Aliarcobacter</taxon>
    </lineage>
</organism>
<dbReference type="SUPFAM" id="SSF103473">
    <property type="entry name" value="MFS general substrate transporter"/>
    <property type="match status" value="1"/>
</dbReference>
<name>A0A2U2C1Y7_9BACT</name>
<comment type="subcellular location">
    <subcellularLocation>
        <location evidence="1">Cell membrane</location>
        <topology evidence="1">Multi-pass membrane protein</topology>
    </subcellularLocation>
</comment>
<feature type="domain" description="Major facilitator superfamily (MFS) profile" evidence="8">
    <location>
        <begin position="13"/>
        <end position="395"/>
    </location>
</feature>
<feature type="transmembrane region" description="Helical" evidence="7">
    <location>
        <begin position="103"/>
        <end position="122"/>
    </location>
</feature>
<feature type="transmembrane region" description="Helical" evidence="7">
    <location>
        <begin position="48"/>
        <end position="71"/>
    </location>
</feature>
<dbReference type="PROSITE" id="PS50850">
    <property type="entry name" value="MFS"/>
    <property type="match status" value="1"/>
</dbReference>
<keyword evidence="2" id="KW-0813">Transport</keyword>
<dbReference type="CDD" id="cd06173">
    <property type="entry name" value="MFS_MefA_like"/>
    <property type="match status" value="1"/>
</dbReference>
<keyword evidence="4 7" id="KW-0812">Transmembrane</keyword>
<feature type="transmembrane region" description="Helical" evidence="7">
    <location>
        <begin position="12"/>
        <end position="36"/>
    </location>
</feature>
<evidence type="ECO:0000256" key="2">
    <source>
        <dbReference type="ARBA" id="ARBA00022448"/>
    </source>
</evidence>
<feature type="transmembrane region" description="Helical" evidence="7">
    <location>
        <begin position="78"/>
        <end position="97"/>
    </location>
</feature>
<evidence type="ECO:0000259" key="8">
    <source>
        <dbReference type="PROSITE" id="PS50850"/>
    </source>
</evidence>
<evidence type="ECO:0000256" key="6">
    <source>
        <dbReference type="ARBA" id="ARBA00023136"/>
    </source>
</evidence>
<evidence type="ECO:0000256" key="3">
    <source>
        <dbReference type="ARBA" id="ARBA00022475"/>
    </source>
</evidence>
<dbReference type="Proteomes" id="UP000245014">
    <property type="component" value="Unassembled WGS sequence"/>
</dbReference>
<keyword evidence="3" id="KW-1003">Cell membrane</keyword>
<gene>
    <name evidence="9" type="ORF">DF188_04280</name>
</gene>
<evidence type="ECO:0000256" key="4">
    <source>
        <dbReference type="ARBA" id="ARBA00022692"/>
    </source>
</evidence>